<reference evidence="3" key="1">
    <citation type="journal article" date="2014" name="Front. Microbiol.">
        <title>High frequency of phylogenetically diverse reductive dehalogenase-homologous genes in deep subseafloor sedimentary metagenomes.</title>
        <authorList>
            <person name="Kawai M."/>
            <person name="Futagami T."/>
            <person name="Toyoda A."/>
            <person name="Takaki Y."/>
            <person name="Nishi S."/>
            <person name="Hori S."/>
            <person name="Arai W."/>
            <person name="Tsubouchi T."/>
            <person name="Morono Y."/>
            <person name="Uchiyama I."/>
            <person name="Ito T."/>
            <person name="Fujiyama A."/>
            <person name="Inagaki F."/>
            <person name="Takami H."/>
        </authorList>
    </citation>
    <scope>NUCLEOTIDE SEQUENCE</scope>
    <source>
        <strain evidence="3">Expedition CK06-06</strain>
    </source>
</reference>
<feature type="compositionally biased region" description="Basic residues" evidence="1">
    <location>
        <begin position="95"/>
        <end position="105"/>
    </location>
</feature>
<evidence type="ECO:0000256" key="2">
    <source>
        <dbReference type="SAM" id="Phobius"/>
    </source>
</evidence>
<protein>
    <submittedName>
        <fullName evidence="3">Uncharacterized protein</fullName>
    </submittedName>
</protein>
<sequence>MLETTSPGPDTMKPSRTPLILLGLSVVIVAAGLIFCSGGPDTIEAEQAIPDVRSMTAEQLAEDAGLLAAKELTRRMFQGTPAEQAAASGVVTRSRNPRLARHMAM</sequence>
<dbReference type="AlphaFoldDB" id="X0TJK1"/>
<organism evidence="3">
    <name type="scientific">marine sediment metagenome</name>
    <dbReference type="NCBI Taxonomy" id="412755"/>
    <lineage>
        <taxon>unclassified sequences</taxon>
        <taxon>metagenomes</taxon>
        <taxon>ecological metagenomes</taxon>
    </lineage>
</organism>
<keyword evidence="2" id="KW-1133">Transmembrane helix</keyword>
<keyword evidence="2" id="KW-0472">Membrane</keyword>
<evidence type="ECO:0000313" key="3">
    <source>
        <dbReference type="EMBL" id="GAF93414.1"/>
    </source>
</evidence>
<name>X0TJK1_9ZZZZ</name>
<keyword evidence="2" id="KW-0812">Transmembrane</keyword>
<accession>X0TJK1</accession>
<gene>
    <name evidence="3" type="ORF">S01H1_21258</name>
</gene>
<feature type="region of interest" description="Disordered" evidence="1">
    <location>
        <begin position="86"/>
        <end position="105"/>
    </location>
</feature>
<evidence type="ECO:0000256" key="1">
    <source>
        <dbReference type="SAM" id="MobiDB-lite"/>
    </source>
</evidence>
<proteinExistence type="predicted"/>
<feature type="non-terminal residue" evidence="3">
    <location>
        <position position="105"/>
    </location>
</feature>
<feature type="transmembrane region" description="Helical" evidence="2">
    <location>
        <begin position="20"/>
        <end position="38"/>
    </location>
</feature>
<dbReference type="EMBL" id="BARS01011757">
    <property type="protein sequence ID" value="GAF93414.1"/>
    <property type="molecule type" value="Genomic_DNA"/>
</dbReference>
<comment type="caution">
    <text evidence="3">The sequence shown here is derived from an EMBL/GenBank/DDBJ whole genome shotgun (WGS) entry which is preliminary data.</text>
</comment>